<feature type="non-terminal residue" evidence="1">
    <location>
        <position position="110"/>
    </location>
</feature>
<evidence type="ECO:0008006" key="3">
    <source>
        <dbReference type="Google" id="ProtNLM"/>
    </source>
</evidence>
<dbReference type="InterPro" id="IPR016187">
    <property type="entry name" value="CTDL_fold"/>
</dbReference>
<proteinExistence type="predicted"/>
<comment type="caution">
    <text evidence="1">The sequence shown here is derived from an EMBL/GenBank/DDBJ whole genome shotgun (WGS) entry which is preliminary data.</text>
</comment>
<keyword evidence="2" id="KW-1185">Reference proteome</keyword>
<gene>
    <name evidence="1" type="ORF">MSPICULIGERA_LOCUS8420</name>
</gene>
<dbReference type="Proteomes" id="UP001177023">
    <property type="component" value="Unassembled WGS sequence"/>
</dbReference>
<evidence type="ECO:0000313" key="1">
    <source>
        <dbReference type="EMBL" id="CAJ0569965.1"/>
    </source>
</evidence>
<organism evidence="1 2">
    <name type="scientific">Mesorhabditis spiculigera</name>
    <dbReference type="NCBI Taxonomy" id="96644"/>
    <lineage>
        <taxon>Eukaryota</taxon>
        <taxon>Metazoa</taxon>
        <taxon>Ecdysozoa</taxon>
        <taxon>Nematoda</taxon>
        <taxon>Chromadorea</taxon>
        <taxon>Rhabditida</taxon>
        <taxon>Rhabditina</taxon>
        <taxon>Rhabditomorpha</taxon>
        <taxon>Rhabditoidea</taxon>
        <taxon>Rhabditidae</taxon>
        <taxon>Mesorhabditinae</taxon>
        <taxon>Mesorhabditis</taxon>
    </lineage>
</organism>
<dbReference type="EMBL" id="CATQJA010002205">
    <property type="protein sequence ID" value="CAJ0569965.1"/>
    <property type="molecule type" value="Genomic_DNA"/>
</dbReference>
<accession>A0AA36FWP6</accession>
<dbReference type="Gene3D" id="3.10.100.10">
    <property type="entry name" value="Mannose-Binding Protein A, subunit A"/>
    <property type="match status" value="1"/>
</dbReference>
<evidence type="ECO:0000313" key="2">
    <source>
        <dbReference type="Proteomes" id="UP001177023"/>
    </source>
</evidence>
<sequence length="110" mass="13082">MLRTNCYTKWSRLRRLVYSDQDQLLLGACRVDGEWMWIDGTKFDYKPRARGESIDWQYTSEEAEERCTPLRSAATKPVHPYLGRWNDNVCEGTYEADICKKKPHHIHKIF</sequence>
<name>A0AA36FWP6_9BILA</name>
<dbReference type="SUPFAM" id="SSF56436">
    <property type="entry name" value="C-type lectin-like"/>
    <property type="match status" value="1"/>
</dbReference>
<dbReference type="InterPro" id="IPR016186">
    <property type="entry name" value="C-type_lectin-like/link_sf"/>
</dbReference>
<reference evidence="1" key="1">
    <citation type="submission" date="2023-06" db="EMBL/GenBank/DDBJ databases">
        <authorList>
            <person name="Delattre M."/>
        </authorList>
    </citation>
    <scope>NUCLEOTIDE SEQUENCE</scope>
    <source>
        <strain evidence="1">AF72</strain>
    </source>
</reference>
<protein>
    <recommendedName>
        <fullName evidence="3">C-type lectin domain-containing protein</fullName>
    </recommendedName>
</protein>
<dbReference type="AlphaFoldDB" id="A0AA36FWP6"/>